<dbReference type="Gene3D" id="3.40.50.1820">
    <property type="entry name" value="alpha/beta hydrolase"/>
    <property type="match status" value="1"/>
</dbReference>
<name>A0A9Q5NAC6_SANBA</name>
<sequence>MSYALWELLNIRITPNGCVSDFLSFGPRVVHMNTCNLVFYDSLALVVPIKETSIPATPIAGKPDFVSMRRIFSYSLTSLLSLLVRSTSADSPQVIDLGYASYQGILNSTTNITSFLGLRYAHPPTGDLRFQAPQDPLIVSGVQSATKLGRVCPQGAQGLAASSPLSRRATNDEIEDCLFAKYENMNALSIRDLLRAFLPFYSVYVPGPVIPSARLPVIIFIHGGGYVSGSITVTDGGDLIRAGDGGVVVVEIAYRLGVFGFLSSKEVKNHGVLNAGLLDQEFALKWVQKHISSFGGDPARVTIWGESAGAGSVLQHMIAHGGNTEPSLFHAAMTSSMFLPSQYYYDDAVPEQLYSQVIEKAGCSNASDTFSCLVGTDAAVLEAANLAICQSSFFGTFAFVPVVDGEFIVDRPTEIISRGRFNGDLLLSVTNSFEGRIFVNSNFTANMTLEEYVGQLFPAFGEEHIRATVERYSGVEGLDNLFNQSIAIMAIFICPTYTLLTGFHGPSFKGLFAVPPANHGSDIGYYFPSNRPPPVQNIQLIASFAGSFLGVVKSRNPNVNPLDEVITPYWPQFNAENEMLFNSTTTGQAIVQALKTDKALLKRCEFWRRVSKYTSQ</sequence>
<evidence type="ECO:0000313" key="6">
    <source>
        <dbReference type="Proteomes" id="UP000757232"/>
    </source>
</evidence>
<keyword evidence="6" id="KW-1185">Reference proteome</keyword>
<dbReference type="Proteomes" id="UP000757232">
    <property type="component" value="Unassembled WGS sequence"/>
</dbReference>
<reference evidence="5" key="1">
    <citation type="submission" date="2016-06" db="EMBL/GenBank/DDBJ databases">
        <title>Draft Genome sequence of the fungus Inonotus baumii.</title>
        <authorList>
            <person name="Zhu H."/>
            <person name="Lin W."/>
        </authorList>
    </citation>
    <scope>NUCLEOTIDE SEQUENCE</scope>
    <source>
        <strain evidence="5">821</strain>
    </source>
</reference>
<dbReference type="SUPFAM" id="SSF53474">
    <property type="entry name" value="alpha/beta-Hydrolases"/>
    <property type="match status" value="1"/>
</dbReference>
<organism evidence="5 6">
    <name type="scientific">Sanghuangporus baumii</name>
    <name type="common">Phellinus baumii</name>
    <dbReference type="NCBI Taxonomy" id="108892"/>
    <lineage>
        <taxon>Eukaryota</taxon>
        <taxon>Fungi</taxon>
        <taxon>Dikarya</taxon>
        <taxon>Basidiomycota</taxon>
        <taxon>Agaricomycotina</taxon>
        <taxon>Agaricomycetes</taxon>
        <taxon>Hymenochaetales</taxon>
        <taxon>Hymenochaetaceae</taxon>
        <taxon>Sanghuangporus</taxon>
    </lineage>
</organism>
<dbReference type="InterPro" id="IPR002018">
    <property type="entry name" value="CarbesteraseB"/>
</dbReference>
<keyword evidence="2 3" id="KW-0378">Hydrolase</keyword>
<evidence type="ECO:0000259" key="4">
    <source>
        <dbReference type="Pfam" id="PF00135"/>
    </source>
</evidence>
<evidence type="ECO:0000313" key="5">
    <source>
        <dbReference type="EMBL" id="OCB89988.1"/>
    </source>
</evidence>
<evidence type="ECO:0000256" key="3">
    <source>
        <dbReference type="RuleBase" id="RU361235"/>
    </source>
</evidence>
<feature type="domain" description="Carboxylesterase type B" evidence="4">
    <location>
        <begin position="103"/>
        <end position="596"/>
    </location>
</feature>
<dbReference type="InterPro" id="IPR029058">
    <property type="entry name" value="AB_hydrolase_fold"/>
</dbReference>
<dbReference type="AlphaFoldDB" id="A0A9Q5NAC6"/>
<protein>
    <recommendedName>
        <fullName evidence="3">Carboxylic ester hydrolase</fullName>
        <ecNumber evidence="3">3.1.1.-</ecNumber>
    </recommendedName>
</protein>
<dbReference type="EC" id="3.1.1.-" evidence="3"/>
<dbReference type="PROSITE" id="PS00122">
    <property type="entry name" value="CARBOXYLESTERASE_B_1"/>
    <property type="match status" value="1"/>
</dbReference>
<dbReference type="InterPro" id="IPR019826">
    <property type="entry name" value="Carboxylesterase_B_AS"/>
</dbReference>
<dbReference type="InterPro" id="IPR050309">
    <property type="entry name" value="Type-B_Carboxylest/Lipase"/>
</dbReference>
<dbReference type="GO" id="GO:0016787">
    <property type="term" value="F:hydrolase activity"/>
    <property type="evidence" value="ECO:0007669"/>
    <property type="project" value="UniProtKB-KW"/>
</dbReference>
<dbReference type="Pfam" id="PF00135">
    <property type="entry name" value="COesterase"/>
    <property type="match status" value="1"/>
</dbReference>
<dbReference type="EMBL" id="LNZH02000144">
    <property type="protein sequence ID" value="OCB89988.1"/>
    <property type="molecule type" value="Genomic_DNA"/>
</dbReference>
<accession>A0A9Q5NAC6</accession>
<comment type="similarity">
    <text evidence="1 3">Belongs to the type-B carboxylesterase/lipase family.</text>
</comment>
<comment type="caution">
    <text evidence="5">The sequence shown here is derived from an EMBL/GenBank/DDBJ whole genome shotgun (WGS) entry which is preliminary data.</text>
</comment>
<dbReference type="PANTHER" id="PTHR11559">
    <property type="entry name" value="CARBOXYLESTERASE"/>
    <property type="match status" value="1"/>
</dbReference>
<proteinExistence type="inferred from homology"/>
<dbReference type="OrthoDB" id="408631at2759"/>
<evidence type="ECO:0000256" key="2">
    <source>
        <dbReference type="ARBA" id="ARBA00022801"/>
    </source>
</evidence>
<evidence type="ECO:0000256" key="1">
    <source>
        <dbReference type="ARBA" id="ARBA00005964"/>
    </source>
</evidence>
<gene>
    <name evidence="5" type="ORF">A7U60_g2844</name>
</gene>